<name>A0A5P3XBX2_PARBF</name>
<dbReference type="Proteomes" id="UP000326961">
    <property type="component" value="Chromosome"/>
</dbReference>
<proteinExistence type="predicted"/>
<dbReference type="RefSeq" id="WP_150885209.1">
    <property type="nucleotide sequence ID" value="NZ_CP032452.1"/>
</dbReference>
<gene>
    <name evidence="1" type="ORF">D4A35_00595</name>
</gene>
<organism evidence="1 2">
    <name type="scientific">Paraclostridium bifermentans</name>
    <name type="common">Clostridium bifermentans</name>
    <dbReference type="NCBI Taxonomy" id="1490"/>
    <lineage>
        <taxon>Bacteria</taxon>
        <taxon>Bacillati</taxon>
        <taxon>Bacillota</taxon>
        <taxon>Clostridia</taxon>
        <taxon>Peptostreptococcales</taxon>
        <taxon>Peptostreptococcaceae</taxon>
        <taxon>Paraclostridium</taxon>
    </lineage>
</organism>
<reference evidence="1 2" key="1">
    <citation type="submission" date="2018-09" db="EMBL/GenBank/DDBJ databases">
        <title>A clostridial neurotoxin that targets Anopheles mosquitoes.</title>
        <authorList>
            <person name="Contreras E."/>
            <person name="Masuyer G."/>
            <person name="Qureshi N."/>
            <person name="Chawla S."/>
            <person name="Lim H.L."/>
            <person name="Chen J."/>
            <person name="Stenmark P."/>
            <person name="Gill S."/>
        </authorList>
    </citation>
    <scope>NUCLEOTIDE SEQUENCE [LARGE SCALE GENOMIC DNA]</scope>
    <source>
        <strain evidence="1 2">Cbm</strain>
    </source>
</reference>
<protein>
    <submittedName>
        <fullName evidence="1">DUF2922 domain-containing protein</fullName>
    </submittedName>
</protein>
<sequence length="77" mass="8730">MRNIETRLLMVFSTTLGRKVSLFVSDPREDLTEEEIKAAMEQIVEKNIFAPRFGEELEAPLEAKIVQTATTGYDLVV</sequence>
<dbReference type="AlphaFoldDB" id="A0A5P3XBX2"/>
<dbReference type="EMBL" id="CP032452">
    <property type="protein sequence ID" value="QEZ67495.1"/>
    <property type="molecule type" value="Genomic_DNA"/>
</dbReference>
<dbReference type="Pfam" id="PF11148">
    <property type="entry name" value="DUF2922"/>
    <property type="match status" value="1"/>
</dbReference>
<evidence type="ECO:0000313" key="2">
    <source>
        <dbReference type="Proteomes" id="UP000326961"/>
    </source>
</evidence>
<dbReference type="InterPro" id="IPR021321">
    <property type="entry name" value="DUF2922"/>
</dbReference>
<evidence type="ECO:0000313" key="1">
    <source>
        <dbReference type="EMBL" id="QEZ67495.1"/>
    </source>
</evidence>
<accession>A0A5P3XBX2</accession>